<name>A0A9E9C154_9STRA</name>
<organism evidence="1">
    <name type="scientific">Amicula sp. isolate GU52X-4 cfCalB7</name>
    <dbReference type="NCBI Taxonomy" id="3003489"/>
    <lineage>
        <taxon>Eukaryota</taxon>
        <taxon>Sar</taxon>
        <taxon>Stramenopiles</taxon>
        <taxon>Ochrophyta</taxon>
        <taxon>Bacillariophyta</taxon>
        <taxon>Bacillariophyceae</taxon>
        <taxon>Bacillariophycidae</taxon>
        <taxon>Naviculales</taxon>
        <taxon>Naviculaceae</taxon>
        <taxon>Amicula</taxon>
    </lineage>
</organism>
<geneLocation type="plastid" evidence="1"/>
<proteinExistence type="predicted"/>
<reference evidence="1" key="1">
    <citation type="submission" date="2022-04" db="EMBL/GenBank/DDBJ databases">
        <title>Plastid genome of Amicula sp.</title>
        <authorList>
            <person name="Gastineau R."/>
            <person name="Li C."/>
            <person name="Ashworth M.P."/>
            <person name="Witkowski A."/>
            <person name="Turmel M."/>
            <person name="Gorecka E."/>
            <person name="Frankovich T."/>
            <person name="Wachnicka A."/>
            <person name="Lobban C.S."/>
            <person name="Theriot E.C."/>
            <person name="Otis C."/>
            <person name="Dabek P."/>
            <person name="Binczewska A."/>
            <person name="Lemieux C."/>
        </authorList>
    </citation>
    <scope>NUCLEOTIDE SEQUENCE</scope>
    <source>
        <strain evidence="1">GU52X-4 cfCalB7</strain>
    </source>
</reference>
<protein>
    <submittedName>
        <fullName evidence="1">Uncharacterized protein</fullName>
    </submittedName>
</protein>
<keyword evidence="1" id="KW-0934">Plastid</keyword>
<evidence type="ECO:0000313" key="1">
    <source>
        <dbReference type="EMBL" id="WAK84978.1"/>
    </source>
</evidence>
<gene>
    <name evidence="1" type="primary">orf129</name>
</gene>
<accession>A0A9E9C154</accession>
<sequence length="129" mass="14482">MKVIEWPVENGKEVLVSKSEVLEQVVSGLNSINKSLGTNDKLSKIYFLPSDDGLYSVYELLICRLIKHYHYKNEDLVLTVDAETLQPLSLRNASDTQLDNLESTGNLGLDTRPPLILRLRGGPNPKNIF</sequence>
<dbReference type="AlphaFoldDB" id="A0A9E9C154"/>
<dbReference type="EMBL" id="ON390793">
    <property type="protein sequence ID" value="WAK84978.1"/>
    <property type="molecule type" value="Genomic_DNA"/>
</dbReference>
<dbReference type="EMBL" id="ON390793">
    <property type="protein sequence ID" value="WAK84914.1"/>
    <property type="molecule type" value="Genomic_DNA"/>
</dbReference>